<dbReference type="Proteomes" id="UP000192932">
    <property type="component" value="Plasmid unnamed3"/>
</dbReference>
<sequence>MNKEVIIKINEKGWEMLVQVGGNLYEEKGVMQKLNDALNVKGVLDEDAEWMSDSLFQILSENFFCYQVANALIKS</sequence>
<evidence type="ECO:0000313" key="2">
    <source>
        <dbReference type="Proteomes" id="UP000192932"/>
    </source>
</evidence>
<gene>
    <name evidence="1" type="ORF">B7492_32335</name>
</gene>
<accession>A0A1W6AIT5</accession>
<dbReference type="RefSeq" id="WP_085313450.1">
    <property type="nucleotide sequence ID" value="NZ_CP020746.1"/>
</dbReference>
<name>A0A1W6AIT5_BACMY</name>
<geneLocation type="plasmid" evidence="1 2">
    <name>unnamed3</name>
</geneLocation>
<reference evidence="1 2" key="1">
    <citation type="submission" date="2017-04" db="EMBL/GenBank/DDBJ databases">
        <title>The Characteristic of a Fine Plant Growth-Promoting Rhizobacteria Bacillus mycoides Gnyt1 and its Whole Genome Sequencing Analysis.</title>
        <authorList>
            <person name="Li J.H."/>
            <person name="Yao T."/>
        </authorList>
    </citation>
    <scope>NUCLEOTIDE SEQUENCE [LARGE SCALE GENOMIC DNA]</scope>
    <source>
        <strain evidence="1 2">Gnyt1</strain>
        <plasmid evidence="2">Plasmid unnamed3</plasmid>
    </source>
</reference>
<keyword evidence="1" id="KW-0614">Plasmid</keyword>
<organism evidence="1 2">
    <name type="scientific">Bacillus mycoides</name>
    <dbReference type="NCBI Taxonomy" id="1405"/>
    <lineage>
        <taxon>Bacteria</taxon>
        <taxon>Bacillati</taxon>
        <taxon>Bacillota</taxon>
        <taxon>Bacilli</taxon>
        <taxon>Bacillales</taxon>
        <taxon>Bacillaceae</taxon>
        <taxon>Bacillus</taxon>
        <taxon>Bacillus cereus group</taxon>
    </lineage>
</organism>
<dbReference type="AlphaFoldDB" id="A0A1W6AIT5"/>
<proteinExistence type="predicted"/>
<dbReference type="EMBL" id="CP020746">
    <property type="protein sequence ID" value="ARJ25730.1"/>
    <property type="molecule type" value="Genomic_DNA"/>
</dbReference>
<evidence type="ECO:0000313" key="1">
    <source>
        <dbReference type="EMBL" id="ARJ25730.1"/>
    </source>
</evidence>
<protein>
    <submittedName>
        <fullName evidence="1">Uncharacterized protein</fullName>
    </submittedName>
</protein>